<organism evidence="1 2">
    <name type="scientific">Undibacterium hunanense</name>
    <dbReference type="NCBI Taxonomy" id="2762292"/>
    <lineage>
        <taxon>Bacteria</taxon>
        <taxon>Pseudomonadati</taxon>
        <taxon>Pseudomonadota</taxon>
        <taxon>Betaproteobacteria</taxon>
        <taxon>Burkholderiales</taxon>
        <taxon>Oxalobacteraceae</taxon>
        <taxon>Undibacterium</taxon>
    </lineage>
</organism>
<name>A0ABR6ZPA4_9BURK</name>
<dbReference type="EMBL" id="JACOGF010000003">
    <property type="protein sequence ID" value="MBC3917444.1"/>
    <property type="molecule type" value="Genomic_DNA"/>
</dbReference>
<protein>
    <submittedName>
        <fullName evidence="1">Transcriptional regulator</fullName>
    </submittedName>
</protein>
<evidence type="ECO:0000313" key="2">
    <source>
        <dbReference type="Proteomes" id="UP000650424"/>
    </source>
</evidence>
<proteinExistence type="predicted"/>
<keyword evidence="2" id="KW-1185">Reference proteome</keyword>
<comment type="caution">
    <text evidence="1">The sequence shown here is derived from an EMBL/GenBank/DDBJ whole genome shotgun (WGS) entry which is preliminary data.</text>
</comment>
<gene>
    <name evidence="1" type="ORF">H8L32_08165</name>
</gene>
<evidence type="ECO:0000313" key="1">
    <source>
        <dbReference type="EMBL" id="MBC3917444.1"/>
    </source>
</evidence>
<accession>A0ABR6ZPA4</accession>
<dbReference type="InterPro" id="IPR010982">
    <property type="entry name" value="Lambda_DNA-bd_dom_sf"/>
</dbReference>
<sequence>MTEIRQILNSIKFQLKQQGKTYRDVALALDLSEASIKRLLSVENGASMSVERLAQLCHFLGFSLMEITQEANASNARIHTLSVAQEKELVSDSKLLLVAVCAINHWQFEDILRVYQITETECLSKLLRLDKLQLISVLPGNRIRLNIARDFDWLVHGPIRDYFRESGMPDFLKAAFHQENESMYFLHGMLTEPAMQKFHAELRQLKQSFAELHTESLASPLKKRRGTGLLMAMREWEPASFTALRKKH</sequence>
<reference evidence="1 2" key="1">
    <citation type="submission" date="2020-08" db="EMBL/GenBank/DDBJ databases">
        <title>Novel species isolated from subtropical streams in China.</title>
        <authorList>
            <person name="Lu H."/>
        </authorList>
    </citation>
    <scope>NUCLEOTIDE SEQUENCE [LARGE SCALE GENOMIC DNA]</scope>
    <source>
        <strain evidence="1 2">CY18W</strain>
    </source>
</reference>
<dbReference type="SUPFAM" id="SSF47413">
    <property type="entry name" value="lambda repressor-like DNA-binding domains"/>
    <property type="match status" value="1"/>
</dbReference>
<dbReference type="Proteomes" id="UP000650424">
    <property type="component" value="Unassembled WGS sequence"/>
</dbReference>